<dbReference type="AlphaFoldDB" id="A0A4P6X7R3"/>
<keyword evidence="3" id="KW-0488">Methylation</keyword>
<evidence type="ECO:0000256" key="8">
    <source>
        <dbReference type="PROSITE-ProRule" id="PRU00284"/>
    </source>
</evidence>
<dbReference type="GO" id="GO:0007165">
    <property type="term" value="P:signal transduction"/>
    <property type="evidence" value="ECO:0007669"/>
    <property type="project" value="UniProtKB-KW"/>
</dbReference>
<dbReference type="InterPro" id="IPR051310">
    <property type="entry name" value="MCP_chemotaxis"/>
</dbReference>
<dbReference type="PRINTS" id="PR00260">
    <property type="entry name" value="CHEMTRNSDUCR"/>
</dbReference>
<evidence type="ECO:0000256" key="3">
    <source>
        <dbReference type="ARBA" id="ARBA00022481"/>
    </source>
</evidence>
<keyword evidence="4 9" id="KW-0812">Transmembrane</keyword>
<dbReference type="InterPro" id="IPR004089">
    <property type="entry name" value="MCPsignal_dom"/>
</dbReference>
<gene>
    <name evidence="11" type="primary">tar3</name>
    <name evidence="11" type="ORF">HPF_23070</name>
</gene>
<sequence length="520" mass="54240">MLNQMSLRGRILLLVVVAVLGIAVMGALSVVQTKRQLTDARHGQLVTAVESAHSIVEGFRAMQTSGKLGAEAAQAAAKAAVAHARYGEGGKEYLYIWSLDGVGVMHPIKPEWDGQNMVGKVKDGEGADVIASLVNGMRQSTDGRAFVQTNFPRPGDTKSVPKLQYIMKVDGWNWMVGSGLYTDDLDAMVWRTLAVNGALALSGLLVIAGIGWLTLRSVMRQIGGEPALAVSAMRSVADGDLTVTLPRVPAGSLLAALADMIASLRGTVSQVRTATDSISTASTEIASGNQDLSSRTEHTASNLQETAASMEELTGTVRQSAESARTATQLAEAAAGTARRGGTVVGEVVHTMREINESSRKINDIIGVIDGIAFQTNILALNAAVEAARAGEQGRGFAVVAGEVRSLAQRSAEAAKEIKGLIGTSVDRVEAGTRLVSEAGQTMDEIVASVQRVTDVISEIGAATGEQSQGIAQVGSAVAQLDQMTQQNAALVEESAAAAQSLRDQAQRLAGVVATFRLSA</sequence>
<comment type="subcellular location">
    <subcellularLocation>
        <location evidence="1">Cell membrane</location>
        <topology evidence="1">Multi-pass membrane protein</topology>
    </subcellularLocation>
</comment>
<dbReference type="InterPro" id="IPR033480">
    <property type="entry name" value="sCache_2"/>
</dbReference>
<dbReference type="Gene3D" id="3.30.450.20">
    <property type="entry name" value="PAS domain"/>
    <property type="match status" value="1"/>
</dbReference>
<keyword evidence="5 9" id="KW-1133">Transmembrane helix</keyword>
<evidence type="ECO:0000313" key="11">
    <source>
        <dbReference type="EMBL" id="QBM30588.1"/>
    </source>
</evidence>
<evidence type="ECO:0000313" key="12">
    <source>
        <dbReference type="Proteomes" id="UP000293912"/>
    </source>
</evidence>
<comment type="similarity">
    <text evidence="7">Belongs to the methyl-accepting chemotaxis (MCP) protein family.</text>
</comment>
<evidence type="ECO:0000256" key="2">
    <source>
        <dbReference type="ARBA" id="ARBA00022475"/>
    </source>
</evidence>
<dbReference type="Pfam" id="PF17200">
    <property type="entry name" value="sCache_2"/>
    <property type="match status" value="1"/>
</dbReference>
<reference evidence="11 12" key="1">
    <citation type="submission" date="2019-03" db="EMBL/GenBank/DDBJ databases">
        <authorList>
            <person name="Sebastian G."/>
            <person name="Baumann P."/>
            <person name="Ruckert C."/>
            <person name="Kalinowski J."/>
            <person name="Nebel B."/>
            <person name="Takors R."/>
            <person name="Blombach B."/>
        </authorList>
    </citation>
    <scope>NUCLEOTIDE SEQUENCE [LARGE SCALE GENOMIC DNA]</scope>
    <source>
        <strain evidence="11 12">DSM 1084</strain>
    </source>
</reference>
<dbReference type="EMBL" id="CP037867">
    <property type="protein sequence ID" value="QBM30588.1"/>
    <property type="molecule type" value="Genomic_DNA"/>
</dbReference>
<proteinExistence type="inferred from homology"/>
<organism evidence="11 12">
    <name type="scientific">Hydrogenophaga pseudoflava</name>
    <name type="common">Pseudomonas carboxydoflava</name>
    <dbReference type="NCBI Taxonomy" id="47421"/>
    <lineage>
        <taxon>Bacteria</taxon>
        <taxon>Pseudomonadati</taxon>
        <taxon>Pseudomonadota</taxon>
        <taxon>Betaproteobacteria</taxon>
        <taxon>Burkholderiales</taxon>
        <taxon>Comamonadaceae</taxon>
        <taxon>Hydrogenophaga</taxon>
    </lineage>
</organism>
<evidence type="ECO:0000256" key="9">
    <source>
        <dbReference type="SAM" id="Phobius"/>
    </source>
</evidence>
<evidence type="ECO:0000256" key="6">
    <source>
        <dbReference type="ARBA" id="ARBA00023136"/>
    </source>
</evidence>
<accession>A0A4P6X7R3</accession>
<dbReference type="PANTHER" id="PTHR43531:SF14">
    <property type="entry name" value="METHYL-ACCEPTING CHEMOTAXIS PROTEIN I-RELATED"/>
    <property type="match status" value="1"/>
</dbReference>
<dbReference type="PANTHER" id="PTHR43531">
    <property type="entry name" value="PROTEIN ICFG"/>
    <property type="match status" value="1"/>
</dbReference>
<feature type="domain" description="Methyl-accepting transducer" evidence="10">
    <location>
        <begin position="274"/>
        <end position="503"/>
    </location>
</feature>
<dbReference type="KEGG" id="hpse:HPF_23070"/>
<dbReference type="FunFam" id="1.10.287.950:FF:000001">
    <property type="entry name" value="Methyl-accepting chemotaxis sensory transducer"/>
    <property type="match status" value="1"/>
</dbReference>
<dbReference type="Gene3D" id="1.10.287.950">
    <property type="entry name" value="Methyl-accepting chemotaxis protein"/>
    <property type="match status" value="1"/>
</dbReference>
<evidence type="ECO:0000259" key="10">
    <source>
        <dbReference type="PROSITE" id="PS50111"/>
    </source>
</evidence>
<evidence type="ECO:0000256" key="1">
    <source>
        <dbReference type="ARBA" id="ARBA00004651"/>
    </source>
</evidence>
<evidence type="ECO:0000256" key="7">
    <source>
        <dbReference type="ARBA" id="ARBA00029447"/>
    </source>
</evidence>
<keyword evidence="2" id="KW-1003">Cell membrane</keyword>
<dbReference type="InterPro" id="IPR004090">
    <property type="entry name" value="Chemotax_Me-accpt_rcpt"/>
</dbReference>
<dbReference type="CDD" id="cd11386">
    <property type="entry name" value="MCP_signal"/>
    <property type="match status" value="1"/>
</dbReference>
<dbReference type="Pfam" id="PF00015">
    <property type="entry name" value="MCPsignal"/>
    <property type="match status" value="1"/>
</dbReference>
<dbReference type="SMART" id="SM00283">
    <property type="entry name" value="MA"/>
    <property type="match status" value="1"/>
</dbReference>
<dbReference type="SMART" id="SM01049">
    <property type="entry name" value="Cache_2"/>
    <property type="match status" value="1"/>
</dbReference>
<dbReference type="Proteomes" id="UP000293912">
    <property type="component" value="Chromosome"/>
</dbReference>
<dbReference type="GO" id="GO:0004888">
    <property type="term" value="F:transmembrane signaling receptor activity"/>
    <property type="evidence" value="ECO:0007669"/>
    <property type="project" value="InterPro"/>
</dbReference>
<keyword evidence="8" id="KW-0807">Transducer</keyword>
<keyword evidence="6 9" id="KW-0472">Membrane</keyword>
<feature type="transmembrane region" description="Helical" evidence="9">
    <location>
        <begin position="193"/>
        <end position="215"/>
    </location>
</feature>
<dbReference type="GO" id="GO:0006935">
    <property type="term" value="P:chemotaxis"/>
    <property type="evidence" value="ECO:0007669"/>
    <property type="project" value="InterPro"/>
</dbReference>
<evidence type="ECO:0000256" key="4">
    <source>
        <dbReference type="ARBA" id="ARBA00022692"/>
    </source>
</evidence>
<evidence type="ECO:0000256" key="5">
    <source>
        <dbReference type="ARBA" id="ARBA00022989"/>
    </source>
</evidence>
<name>A0A4P6X7R3_HYDPS</name>
<dbReference type="SUPFAM" id="SSF58104">
    <property type="entry name" value="Methyl-accepting chemotaxis protein (MCP) signaling domain"/>
    <property type="match status" value="1"/>
</dbReference>
<dbReference type="GO" id="GO:0005886">
    <property type="term" value="C:plasma membrane"/>
    <property type="evidence" value="ECO:0007669"/>
    <property type="project" value="UniProtKB-SubCell"/>
</dbReference>
<protein>
    <submittedName>
        <fullName evidence="11">Methyl-accepting chemotaxis protein II</fullName>
    </submittedName>
</protein>
<keyword evidence="12" id="KW-1185">Reference proteome</keyword>
<dbReference type="PROSITE" id="PS50111">
    <property type="entry name" value="CHEMOTAXIS_TRANSDUC_2"/>
    <property type="match status" value="1"/>
</dbReference>